<protein>
    <submittedName>
        <fullName evidence="1">Uncharacterized protein</fullName>
    </submittedName>
</protein>
<dbReference type="Proteomes" id="UP000540698">
    <property type="component" value="Unassembled WGS sequence"/>
</dbReference>
<reference evidence="1 2" key="1">
    <citation type="submission" date="2020-04" db="EMBL/GenBank/DDBJ databases">
        <title>MicrobeNet Type strains.</title>
        <authorList>
            <person name="Nicholson A.C."/>
        </authorList>
    </citation>
    <scope>NUCLEOTIDE SEQUENCE [LARGE SCALE GENOMIC DNA]</scope>
    <source>
        <strain evidence="1 2">DSM 44956</strain>
    </source>
</reference>
<dbReference type="EMBL" id="JAAXOS010000007">
    <property type="protein sequence ID" value="NKY27552.1"/>
    <property type="molecule type" value="Genomic_DNA"/>
</dbReference>
<name>A0A7X6L4E3_9NOCA</name>
<keyword evidence="2" id="KW-1185">Reference proteome</keyword>
<organism evidence="1 2">
    <name type="scientific">Nocardia gamkensis</name>
    <dbReference type="NCBI Taxonomy" id="352869"/>
    <lineage>
        <taxon>Bacteria</taxon>
        <taxon>Bacillati</taxon>
        <taxon>Actinomycetota</taxon>
        <taxon>Actinomycetes</taxon>
        <taxon>Mycobacteriales</taxon>
        <taxon>Nocardiaceae</taxon>
        <taxon>Nocardia</taxon>
    </lineage>
</organism>
<evidence type="ECO:0000313" key="1">
    <source>
        <dbReference type="EMBL" id="NKY27552.1"/>
    </source>
</evidence>
<comment type="caution">
    <text evidence="1">The sequence shown here is derived from an EMBL/GenBank/DDBJ whole genome shotgun (WGS) entry which is preliminary data.</text>
</comment>
<sequence>MAEQHGTELDFVTNSRASEWITDDQQPTVHGIGTHRHGRREVVDGLLVPPGICARADVRLAHEQMRAHLTCQIERCAWKAAAYRTLVIAGRLTPQAVSHRERAAARGIGFPSHDESGNIDRALDVQTIQAVLERLSALVAPPDALRG</sequence>
<dbReference type="AlphaFoldDB" id="A0A7X6L4E3"/>
<dbReference type="RefSeq" id="WP_157114292.1">
    <property type="nucleotide sequence ID" value="NZ_JAAXOS010000007.1"/>
</dbReference>
<evidence type="ECO:0000313" key="2">
    <source>
        <dbReference type="Proteomes" id="UP000540698"/>
    </source>
</evidence>
<proteinExistence type="predicted"/>
<gene>
    <name evidence="1" type="ORF">HGB38_15125</name>
</gene>
<accession>A0A7X6L4E3</accession>